<keyword evidence="1" id="KW-0812">Transmembrane</keyword>
<sequence>MPYKGDPIAEKLDRIAEATGVPRMSRRFEQAMPLRLRLLPVALLALAVAGLWVQIARSPIYGYTIVMAAWAMSFPLQQLSPLRQAQRGKLDERERALVRSGHFAGLVAALGVAVLGCVFIGMGSAATLIRIGDFWAPHTPTDWFAGALFLLAVESNVAVLAASSAMPEPLEDED</sequence>
<dbReference type="EMBL" id="CP119316">
    <property type="protein sequence ID" value="WEK46415.1"/>
    <property type="molecule type" value="Genomic_DNA"/>
</dbReference>
<evidence type="ECO:0008006" key="4">
    <source>
        <dbReference type="Google" id="ProtNLM"/>
    </source>
</evidence>
<feature type="transmembrane region" description="Helical" evidence="1">
    <location>
        <begin position="60"/>
        <end position="82"/>
    </location>
</feature>
<keyword evidence="1" id="KW-1133">Transmembrane helix</keyword>
<name>A0AAJ5X5K3_9SPHN</name>
<protein>
    <recommendedName>
        <fullName evidence="4">Transmembrane protein</fullName>
    </recommendedName>
</protein>
<accession>A0AAJ5X5K3</accession>
<feature type="transmembrane region" description="Helical" evidence="1">
    <location>
        <begin position="34"/>
        <end position="54"/>
    </location>
</feature>
<proteinExistence type="predicted"/>
<keyword evidence="1" id="KW-0472">Membrane</keyword>
<evidence type="ECO:0000313" key="2">
    <source>
        <dbReference type="EMBL" id="WEK46415.1"/>
    </source>
</evidence>
<dbReference type="AlphaFoldDB" id="A0AAJ5X5K3"/>
<organism evidence="2 3">
    <name type="scientific">Candidatus Andeanibacterium colombiense</name>
    <dbReference type="NCBI Taxonomy" id="3121345"/>
    <lineage>
        <taxon>Bacteria</taxon>
        <taxon>Pseudomonadati</taxon>
        <taxon>Pseudomonadota</taxon>
        <taxon>Alphaproteobacteria</taxon>
        <taxon>Sphingomonadales</taxon>
        <taxon>Sphingomonadaceae</taxon>
        <taxon>Candidatus Andeanibacterium</taxon>
    </lineage>
</organism>
<gene>
    <name evidence="2" type="ORF">P0Y56_15620</name>
</gene>
<evidence type="ECO:0000313" key="3">
    <source>
        <dbReference type="Proteomes" id="UP001218362"/>
    </source>
</evidence>
<reference evidence="2" key="1">
    <citation type="submission" date="2023-03" db="EMBL/GenBank/DDBJ databases">
        <title>Andean soil-derived lignocellulolytic bacterial consortium as a source of novel taxa and putative plastic-active enzymes.</title>
        <authorList>
            <person name="Diaz-Garcia L."/>
            <person name="Chuvochina M."/>
            <person name="Feuerriegel G."/>
            <person name="Bunk B."/>
            <person name="Sproer C."/>
            <person name="Streit W.R."/>
            <person name="Rodriguez L.M."/>
            <person name="Overmann J."/>
            <person name="Jimenez D.J."/>
        </authorList>
    </citation>
    <scope>NUCLEOTIDE SEQUENCE</scope>
    <source>
        <strain evidence="2">MAG 26</strain>
    </source>
</reference>
<dbReference type="KEGG" id="acob:P0Y56_15620"/>
<dbReference type="Proteomes" id="UP001218362">
    <property type="component" value="Chromosome"/>
</dbReference>
<feature type="transmembrane region" description="Helical" evidence="1">
    <location>
        <begin position="103"/>
        <end position="131"/>
    </location>
</feature>
<evidence type="ECO:0000256" key="1">
    <source>
        <dbReference type="SAM" id="Phobius"/>
    </source>
</evidence>